<feature type="domain" description="C-type lectin" evidence="2">
    <location>
        <begin position="38"/>
        <end position="156"/>
    </location>
</feature>
<dbReference type="InterPro" id="IPR001304">
    <property type="entry name" value="C-type_lectin-like"/>
</dbReference>
<protein>
    <recommendedName>
        <fullName evidence="2">C-type lectin domain-containing protein</fullName>
    </recommendedName>
</protein>
<dbReference type="InterPro" id="IPR018378">
    <property type="entry name" value="C-type_lectin_CS"/>
</dbReference>
<dbReference type="AlphaFoldDB" id="A0AAD9IUJ4"/>
<dbReference type="EMBL" id="JAODUP010001198">
    <property type="protein sequence ID" value="KAK2140959.1"/>
    <property type="molecule type" value="Genomic_DNA"/>
</dbReference>
<dbReference type="SMART" id="SM00034">
    <property type="entry name" value="CLECT"/>
    <property type="match status" value="1"/>
</dbReference>
<dbReference type="Proteomes" id="UP001208570">
    <property type="component" value="Unassembled WGS sequence"/>
</dbReference>
<dbReference type="PANTHER" id="PTHR22801:SF63">
    <property type="entry name" value="C-TYPE LECTIN DOMAIN-CONTAINING PROTEIN"/>
    <property type="match status" value="1"/>
</dbReference>
<evidence type="ECO:0000313" key="3">
    <source>
        <dbReference type="EMBL" id="KAK2140959.1"/>
    </source>
</evidence>
<dbReference type="PANTHER" id="PTHR22801">
    <property type="entry name" value="LITHOSTATHINE"/>
    <property type="match status" value="1"/>
</dbReference>
<reference evidence="3" key="1">
    <citation type="journal article" date="2023" name="Mol. Biol. Evol.">
        <title>Third-Generation Sequencing Reveals the Adaptive Role of the Epigenome in Three Deep-Sea Polychaetes.</title>
        <authorList>
            <person name="Perez M."/>
            <person name="Aroh O."/>
            <person name="Sun Y."/>
            <person name="Lan Y."/>
            <person name="Juniper S.K."/>
            <person name="Young C.R."/>
            <person name="Angers B."/>
            <person name="Qian P.Y."/>
        </authorList>
    </citation>
    <scope>NUCLEOTIDE SEQUENCE</scope>
    <source>
        <strain evidence="3">P08H-3</strain>
    </source>
</reference>
<proteinExistence type="predicted"/>
<dbReference type="SUPFAM" id="SSF56436">
    <property type="entry name" value="C-type lectin-like"/>
    <property type="match status" value="1"/>
</dbReference>
<dbReference type="Gene3D" id="3.10.100.10">
    <property type="entry name" value="Mannose-Binding Protein A, subunit A"/>
    <property type="match status" value="1"/>
</dbReference>
<dbReference type="PROSITE" id="PS50041">
    <property type="entry name" value="C_TYPE_LECTIN_2"/>
    <property type="match status" value="1"/>
</dbReference>
<organism evidence="3 4">
    <name type="scientific">Paralvinella palmiformis</name>
    <dbReference type="NCBI Taxonomy" id="53620"/>
    <lineage>
        <taxon>Eukaryota</taxon>
        <taxon>Metazoa</taxon>
        <taxon>Spiralia</taxon>
        <taxon>Lophotrochozoa</taxon>
        <taxon>Annelida</taxon>
        <taxon>Polychaeta</taxon>
        <taxon>Sedentaria</taxon>
        <taxon>Canalipalpata</taxon>
        <taxon>Terebellida</taxon>
        <taxon>Terebelliformia</taxon>
        <taxon>Alvinellidae</taxon>
        <taxon>Paralvinella</taxon>
    </lineage>
</organism>
<name>A0AAD9IUJ4_9ANNE</name>
<dbReference type="InterPro" id="IPR016186">
    <property type="entry name" value="C-type_lectin-like/link_sf"/>
</dbReference>
<dbReference type="InterPro" id="IPR016187">
    <property type="entry name" value="CTDL_fold"/>
</dbReference>
<keyword evidence="1" id="KW-1015">Disulfide bond</keyword>
<dbReference type="Pfam" id="PF00059">
    <property type="entry name" value="Lectin_C"/>
    <property type="match status" value="1"/>
</dbReference>
<evidence type="ECO:0000259" key="2">
    <source>
        <dbReference type="PROSITE" id="PS50041"/>
    </source>
</evidence>
<keyword evidence="4" id="KW-1185">Reference proteome</keyword>
<dbReference type="InterPro" id="IPR050801">
    <property type="entry name" value="Ca-Dep_Lectins_ImmuneDev"/>
</dbReference>
<evidence type="ECO:0000256" key="1">
    <source>
        <dbReference type="ARBA" id="ARBA00023157"/>
    </source>
</evidence>
<dbReference type="PROSITE" id="PS00615">
    <property type="entry name" value="C_TYPE_LECTIN_1"/>
    <property type="match status" value="1"/>
</dbReference>
<accession>A0AAD9IUJ4</accession>
<evidence type="ECO:0000313" key="4">
    <source>
        <dbReference type="Proteomes" id="UP001208570"/>
    </source>
</evidence>
<gene>
    <name evidence="3" type="ORF">LSH36_1198g00000</name>
</gene>
<comment type="caution">
    <text evidence="3">The sequence shown here is derived from an EMBL/GenBank/DDBJ whole genome shotgun (WGS) entry which is preliminary data.</text>
</comment>
<sequence length="157" mass="17662">MCSIYEGIIDTNRLVEKVSVSLFVSCPKGFVWQEDAIKCYSSQVIKSILGSDTVRECKSLHPEATPVEPRNQIQMDIILRIAVEADIWLGMYRPQTSNVVDDIRYYSDGSGIMYNNWITGDPNNSGQKEYCVAALQYYDNKWGDSPCTSNAGLICEL</sequence>